<evidence type="ECO:0000313" key="3">
    <source>
        <dbReference type="Proteomes" id="UP001617907"/>
    </source>
</evidence>
<dbReference type="Pfam" id="PF19565">
    <property type="entry name" value="DUF6087"/>
    <property type="match status" value="1"/>
</dbReference>
<comment type="caution">
    <text evidence="2">The sequence shown here is derived from an EMBL/GenBank/DDBJ whole genome shotgun (WGS) entry which is preliminary data.</text>
</comment>
<proteinExistence type="predicted"/>
<organism evidence="2 3">
    <name type="scientific">Streptomyces ardesiacus</name>
    <dbReference type="NCBI Taxonomy" id="285564"/>
    <lineage>
        <taxon>Bacteria</taxon>
        <taxon>Bacillati</taxon>
        <taxon>Actinomycetota</taxon>
        <taxon>Actinomycetes</taxon>
        <taxon>Kitasatosporales</taxon>
        <taxon>Streptomycetaceae</taxon>
        <taxon>Streptomyces</taxon>
    </lineage>
</organism>
<keyword evidence="3" id="KW-1185">Reference proteome</keyword>
<evidence type="ECO:0000313" key="2">
    <source>
        <dbReference type="EMBL" id="MFJ6035918.1"/>
    </source>
</evidence>
<protein>
    <submittedName>
        <fullName evidence="2">DUF6087 family protein</fullName>
    </submittedName>
</protein>
<dbReference type="EMBL" id="JBIVPC010000003">
    <property type="protein sequence ID" value="MFJ6035918.1"/>
    <property type="molecule type" value="Genomic_DNA"/>
</dbReference>
<feature type="region of interest" description="Disordered" evidence="1">
    <location>
        <begin position="73"/>
        <end position="100"/>
    </location>
</feature>
<feature type="compositionally biased region" description="Basic residues" evidence="1">
    <location>
        <begin position="88"/>
        <end position="100"/>
    </location>
</feature>
<sequence>MDDEPLSQWAERCDAKIGRLRAVPLVSGDGPKGAHLHPAMPRAIQRWNGYAWEPYASAANLAAAQRLLYPRDEEPSAAVTPQPLQAGRGRHRKPGPHLQT</sequence>
<dbReference type="Proteomes" id="UP001617907">
    <property type="component" value="Unassembled WGS sequence"/>
</dbReference>
<dbReference type="RefSeq" id="WP_350890976.1">
    <property type="nucleotide sequence ID" value="NZ_JBEOTR010000012.1"/>
</dbReference>
<reference evidence="2 3" key="1">
    <citation type="submission" date="2024-10" db="EMBL/GenBank/DDBJ databases">
        <title>The Natural Products Discovery Center: Release of the First 8490 Sequenced Strains for Exploring Actinobacteria Biosynthetic Diversity.</title>
        <authorList>
            <person name="Kalkreuter E."/>
            <person name="Kautsar S.A."/>
            <person name="Yang D."/>
            <person name="Bader C.D."/>
            <person name="Teijaro C.N."/>
            <person name="Fluegel L."/>
            <person name="Davis C.M."/>
            <person name="Simpson J.R."/>
            <person name="Lauterbach L."/>
            <person name="Steele A.D."/>
            <person name="Gui C."/>
            <person name="Meng S."/>
            <person name="Li G."/>
            <person name="Viehrig K."/>
            <person name="Ye F."/>
            <person name="Su P."/>
            <person name="Kiefer A.F."/>
            <person name="Nichols A."/>
            <person name="Cepeda A.J."/>
            <person name="Yan W."/>
            <person name="Fan B."/>
            <person name="Jiang Y."/>
            <person name="Adhikari A."/>
            <person name="Zheng C.-J."/>
            <person name="Schuster L."/>
            <person name="Cowan T.M."/>
            <person name="Smanski M.J."/>
            <person name="Chevrette M.G."/>
            <person name="De Carvalho L.P.S."/>
            <person name="Shen B."/>
        </authorList>
    </citation>
    <scope>NUCLEOTIDE SEQUENCE [LARGE SCALE GENOMIC DNA]</scope>
    <source>
        <strain evidence="2 3">NPDC093086</strain>
    </source>
</reference>
<name>A0ABW8H595_9ACTN</name>
<accession>A0ABW8H595</accession>
<dbReference type="InterPro" id="IPR045733">
    <property type="entry name" value="DUF6087"/>
</dbReference>
<gene>
    <name evidence="2" type="ORF">ACIQFM_06640</name>
</gene>
<evidence type="ECO:0000256" key="1">
    <source>
        <dbReference type="SAM" id="MobiDB-lite"/>
    </source>
</evidence>